<evidence type="ECO:0000256" key="1">
    <source>
        <dbReference type="SAM" id="MobiDB-lite"/>
    </source>
</evidence>
<dbReference type="EMBL" id="FTPR01000003">
    <property type="protein sequence ID" value="SIT90991.1"/>
    <property type="molecule type" value="Genomic_DNA"/>
</dbReference>
<name>A0A1R3XKV4_9RHOB</name>
<dbReference type="CDD" id="cd07986">
    <property type="entry name" value="LPLAT_ACT14924-like"/>
    <property type="match status" value="1"/>
</dbReference>
<proteinExistence type="predicted"/>
<accession>A0A1R3XKV4</accession>
<evidence type="ECO:0000313" key="3">
    <source>
        <dbReference type="EMBL" id="SIT90991.1"/>
    </source>
</evidence>
<dbReference type="Proteomes" id="UP000186997">
    <property type="component" value="Unassembled WGS sequence"/>
</dbReference>
<dbReference type="AlphaFoldDB" id="A0A1R3XKV4"/>
<feature type="compositionally biased region" description="Polar residues" evidence="1">
    <location>
        <begin position="1"/>
        <end position="24"/>
    </location>
</feature>
<feature type="domain" description="Putative acyltransferase ACT14924-like acyltransferase" evidence="2">
    <location>
        <begin position="92"/>
        <end position="296"/>
    </location>
</feature>
<evidence type="ECO:0000259" key="2">
    <source>
        <dbReference type="Pfam" id="PF19576"/>
    </source>
</evidence>
<keyword evidence="4" id="KW-1185">Reference proteome</keyword>
<gene>
    <name evidence="3" type="ORF">SAMN05421665_3298</name>
</gene>
<feature type="region of interest" description="Disordered" evidence="1">
    <location>
        <begin position="1"/>
        <end position="26"/>
    </location>
</feature>
<dbReference type="GO" id="GO:0016746">
    <property type="term" value="F:acyltransferase activity"/>
    <property type="evidence" value="ECO:0007669"/>
    <property type="project" value="UniProtKB-KW"/>
</dbReference>
<evidence type="ECO:0000313" key="4">
    <source>
        <dbReference type="Proteomes" id="UP000186997"/>
    </source>
</evidence>
<dbReference type="OrthoDB" id="1113830at2"/>
<protein>
    <submittedName>
        <fullName evidence="3">Acyltransferase</fullName>
    </submittedName>
</protein>
<reference evidence="4" key="1">
    <citation type="submission" date="2017-01" db="EMBL/GenBank/DDBJ databases">
        <authorList>
            <person name="Varghese N."/>
            <person name="Submissions S."/>
        </authorList>
    </citation>
    <scope>NUCLEOTIDE SEQUENCE [LARGE SCALE GENOMIC DNA]</scope>
    <source>
        <strain evidence="4">DSM 29591</strain>
    </source>
</reference>
<keyword evidence="3" id="KW-0808">Transferase</keyword>
<dbReference type="STRING" id="287098.SAMN05421665_3298"/>
<keyword evidence="3" id="KW-0012">Acyltransferase</keyword>
<dbReference type="InterPro" id="IPR045746">
    <property type="entry name" value="ACT14924-like_Acyltransf_dom"/>
</dbReference>
<organism evidence="3 4">
    <name type="scientific">Yoonia rosea</name>
    <dbReference type="NCBI Taxonomy" id="287098"/>
    <lineage>
        <taxon>Bacteria</taxon>
        <taxon>Pseudomonadati</taxon>
        <taxon>Pseudomonadota</taxon>
        <taxon>Alphaproteobacteria</taxon>
        <taxon>Rhodobacterales</taxon>
        <taxon>Paracoccaceae</taxon>
        <taxon>Yoonia</taxon>
    </lineage>
</organism>
<sequence>MSGSDRTSALTDTTPKAPAQTSASKPVPHVYNRRALTYSETFDHPVRRTVIKTIEWLTGKIKIIRMVRAFEKRGRFEDQAFWRNALDVMGIDVTTPDEQLARIPKTGPVVVVANHPHGLVDGMIFAELIGRVRSDYRILTRAFLTDIDEGAGKFLIPVPFPHEEGAQAKMVEMRKQAMAHLNAGGVVAVFPSGVVASSDTLFGPMIEREWNLFTAKMIRMSGARVVPLFFPGANSRWYQMANRISPTLRQSLLIYEIVRACGKPQKPVVGHPFDADEVRARLSDQRACMDWMRQETLRLKD</sequence>
<dbReference type="Pfam" id="PF19576">
    <property type="entry name" value="Acyltransf_2"/>
    <property type="match status" value="1"/>
</dbReference>